<gene>
    <name evidence="2" type="ORF">CA54_18900</name>
</gene>
<protein>
    <submittedName>
        <fullName evidence="2">Uncharacterized protein</fullName>
    </submittedName>
</protein>
<keyword evidence="3" id="KW-1185">Reference proteome</keyword>
<feature type="transmembrane region" description="Helical" evidence="1">
    <location>
        <begin position="112"/>
        <end position="132"/>
    </location>
</feature>
<feature type="transmembrane region" description="Helical" evidence="1">
    <location>
        <begin position="46"/>
        <end position="74"/>
    </location>
</feature>
<keyword evidence="1" id="KW-0472">Membrane</keyword>
<evidence type="ECO:0000313" key="2">
    <source>
        <dbReference type="EMBL" id="TWU13064.1"/>
    </source>
</evidence>
<keyword evidence="1" id="KW-1133">Transmembrane helix</keyword>
<keyword evidence="1" id="KW-0812">Transmembrane</keyword>
<feature type="transmembrane region" description="Helical" evidence="1">
    <location>
        <begin position="86"/>
        <end position="106"/>
    </location>
</feature>
<proteinExistence type="predicted"/>
<name>A0A5C6BQY6_9PLAN</name>
<dbReference type="AlphaFoldDB" id="A0A5C6BQY6"/>
<comment type="caution">
    <text evidence="2">The sequence shown here is derived from an EMBL/GenBank/DDBJ whole genome shotgun (WGS) entry which is preliminary data.</text>
</comment>
<evidence type="ECO:0000256" key="1">
    <source>
        <dbReference type="SAM" id="Phobius"/>
    </source>
</evidence>
<organism evidence="2 3">
    <name type="scientific">Symmachiella macrocystis</name>
    <dbReference type="NCBI Taxonomy" id="2527985"/>
    <lineage>
        <taxon>Bacteria</taxon>
        <taxon>Pseudomonadati</taxon>
        <taxon>Planctomycetota</taxon>
        <taxon>Planctomycetia</taxon>
        <taxon>Planctomycetales</taxon>
        <taxon>Planctomycetaceae</taxon>
        <taxon>Symmachiella</taxon>
    </lineage>
</organism>
<accession>A0A5C6BQY6</accession>
<reference evidence="2 3" key="1">
    <citation type="submission" date="2019-02" db="EMBL/GenBank/DDBJ databases">
        <title>Deep-cultivation of Planctomycetes and their phenomic and genomic characterization uncovers novel biology.</title>
        <authorList>
            <person name="Wiegand S."/>
            <person name="Jogler M."/>
            <person name="Boedeker C."/>
            <person name="Pinto D."/>
            <person name="Vollmers J."/>
            <person name="Rivas-Marin E."/>
            <person name="Kohn T."/>
            <person name="Peeters S.H."/>
            <person name="Heuer A."/>
            <person name="Rast P."/>
            <person name="Oberbeckmann S."/>
            <person name="Bunk B."/>
            <person name="Jeske O."/>
            <person name="Meyerdierks A."/>
            <person name="Storesund J.E."/>
            <person name="Kallscheuer N."/>
            <person name="Luecker S."/>
            <person name="Lage O.M."/>
            <person name="Pohl T."/>
            <person name="Merkel B.J."/>
            <person name="Hornburger P."/>
            <person name="Mueller R.-W."/>
            <person name="Bruemmer F."/>
            <person name="Labrenz M."/>
            <person name="Spormann A.M."/>
            <person name="Op Den Camp H."/>
            <person name="Overmann J."/>
            <person name="Amann R."/>
            <person name="Jetten M.S.M."/>
            <person name="Mascher T."/>
            <person name="Medema M.H."/>
            <person name="Devos D.P."/>
            <person name="Kaster A.-K."/>
            <person name="Ovreas L."/>
            <person name="Rohde M."/>
            <person name="Galperin M.Y."/>
            <person name="Jogler C."/>
        </authorList>
    </citation>
    <scope>NUCLEOTIDE SEQUENCE [LARGE SCALE GENOMIC DNA]</scope>
    <source>
        <strain evidence="2 3">CA54</strain>
    </source>
</reference>
<dbReference type="EMBL" id="SJPP01000001">
    <property type="protein sequence ID" value="TWU13064.1"/>
    <property type="molecule type" value="Genomic_DNA"/>
</dbReference>
<sequence length="148" mass="16674">MNHRTTWGSVLLGLAWCSYDAALYLPAAVFGNDGNAIPNLLMGYEILLYVCYPVFWMFDPIAFFYTLVNVAFWLTPFFVNGRPKVVIIYLACLSVACFAATAAWMLTVRVGVGYWMWMLSYPMSIAGLVLLVGKEPAEVYARNPKNIY</sequence>
<evidence type="ECO:0000313" key="3">
    <source>
        <dbReference type="Proteomes" id="UP000320735"/>
    </source>
</evidence>
<dbReference type="Proteomes" id="UP000320735">
    <property type="component" value="Unassembled WGS sequence"/>
</dbReference>
<dbReference type="RefSeq" id="WP_146370449.1">
    <property type="nucleotide sequence ID" value="NZ_SJPP01000001.1"/>
</dbReference>